<feature type="binding site" description="axial binding residue" evidence="8">
    <location>
        <position position="699"/>
    </location>
    <ligand>
        <name>heme b</name>
        <dbReference type="ChEBI" id="CHEBI:60344"/>
    </ligand>
    <ligandPart>
        <name>Fe</name>
        <dbReference type="ChEBI" id="CHEBI:18248"/>
    </ligandPart>
</feature>
<dbReference type="GO" id="GO:0004601">
    <property type="term" value="F:peroxidase activity"/>
    <property type="evidence" value="ECO:0007669"/>
    <property type="project" value="UniProtKB-KW"/>
</dbReference>
<evidence type="ECO:0000256" key="3">
    <source>
        <dbReference type="ARBA" id="ARBA00022559"/>
    </source>
</evidence>
<dbReference type="FunFam" id="1.10.640.10:FF:000003">
    <property type="entry name" value="chorion peroxidase"/>
    <property type="match status" value="1"/>
</dbReference>
<keyword evidence="6" id="KW-0560">Oxidoreductase</keyword>
<evidence type="ECO:0000256" key="7">
    <source>
        <dbReference type="ARBA" id="ARBA00023004"/>
    </source>
</evidence>
<evidence type="ECO:0008006" key="12">
    <source>
        <dbReference type="Google" id="ProtNLM"/>
    </source>
</evidence>
<comment type="caution">
    <text evidence="10">The sequence shown here is derived from an EMBL/GenBank/DDBJ whole genome shotgun (WGS) entry which is preliminary data.</text>
</comment>
<dbReference type="PANTHER" id="PTHR11475:SF109">
    <property type="entry name" value="CHORION PEROXIDASE-LIKE PROTEIN"/>
    <property type="match status" value="1"/>
</dbReference>
<evidence type="ECO:0000256" key="6">
    <source>
        <dbReference type="ARBA" id="ARBA00023002"/>
    </source>
</evidence>
<dbReference type="SUPFAM" id="SSF48113">
    <property type="entry name" value="Heme-dependent peroxidases"/>
    <property type="match status" value="1"/>
</dbReference>
<dbReference type="PANTHER" id="PTHR11475">
    <property type="entry name" value="OXIDASE/PEROXIDASE"/>
    <property type="match status" value="1"/>
</dbReference>
<organism evidence="10 11">
    <name type="scientific">Popillia japonica</name>
    <name type="common">Japanese beetle</name>
    <dbReference type="NCBI Taxonomy" id="7064"/>
    <lineage>
        <taxon>Eukaryota</taxon>
        <taxon>Metazoa</taxon>
        <taxon>Ecdysozoa</taxon>
        <taxon>Arthropoda</taxon>
        <taxon>Hexapoda</taxon>
        <taxon>Insecta</taxon>
        <taxon>Pterygota</taxon>
        <taxon>Neoptera</taxon>
        <taxon>Endopterygota</taxon>
        <taxon>Coleoptera</taxon>
        <taxon>Polyphaga</taxon>
        <taxon>Scarabaeiformia</taxon>
        <taxon>Scarabaeidae</taxon>
        <taxon>Rutelinae</taxon>
        <taxon>Popillia</taxon>
    </lineage>
</organism>
<feature type="region of interest" description="Disordered" evidence="9">
    <location>
        <begin position="1523"/>
        <end position="1546"/>
    </location>
</feature>
<dbReference type="GO" id="GO:0046872">
    <property type="term" value="F:metal ion binding"/>
    <property type="evidence" value="ECO:0007669"/>
    <property type="project" value="UniProtKB-KW"/>
</dbReference>
<dbReference type="PROSITE" id="PS50292">
    <property type="entry name" value="PEROXIDASE_3"/>
    <property type="match status" value="1"/>
</dbReference>
<dbReference type="PRINTS" id="PR00457">
    <property type="entry name" value="ANPEROXIDASE"/>
</dbReference>
<evidence type="ECO:0000256" key="2">
    <source>
        <dbReference type="ARBA" id="ARBA00022525"/>
    </source>
</evidence>
<dbReference type="InterPro" id="IPR019791">
    <property type="entry name" value="Haem_peroxidase_animal"/>
</dbReference>
<keyword evidence="5" id="KW-0732">Signal</keyword>
<dbReference type="EMBL" id="JASPKY010000042">
    <property type="protein sequence ID" value="KAK9746125.1"/>
    <property type="molecule type" value="Genomic_DNA"/>
</dbReference>
<dbReference type="GO" id="GO:0022412">
    <property type="term" value="P:cellular process involved in reproduction in multicellular organism"/>
    <property type="evidence" value="ECO:0007669"/>
    <property type="project" value="UniProtKB-ARBA"/>
</dbReference>
<dbReference type="InterPro" id="IPR037120">
    <property type="entry name" value="Haem_peroxidase_sf_animal"/>
</dbReference>
<protein>
    <recommendedName>
        <fullName evidence="12">Chorion peroxidase</fullName>
    </recommendedName>
</protein>
<evidence type="ECO:0000256" key="4">
    <source>
        <dbReference type="ARBA" id="ARBA00022617"/>
    </source>
</evidence>
<reference evidence="10 11" key="1">
    <citation type="journal article" date="2024" name="BMC Genomics">
        <title>De novo assembly and annotation of Popillia japonica's genome with initial clues to its potential as an invasive pest.</title>
        <authorList>
            <person name="Cucini C."/>
            <person name="Boschi S."/>
            <person name="Funari R."/>
            <person name="Cardaioli E."/>
            <person name="Iannotti N."/>
            <person name="Marturano G."/>
            <person name="Paoli F."/>
            <person name="Bruttini M."/>
            <person name="Carapelli A."/>
            <person name="Frati F."/>
            <person name="Nardi F."/>
        </authorList>
    </citation>
    <scope>NUCLEOTIDE SEQUENCE [LARGE SCALE GENOMIC DNA]</scope>
    <source>
        <strain evidence="10">DMR45628</strain>
    </source>
</reference>
<sequence length="1546" mass="177211">MDGWNVFLIDELERAQARLLIKDISLTCYETPTTIPIRYQCRPPFQTGTSRKEENTKVFRLPLKYYSDRFRPLHGSNRKRRLPEKIREYDMTYILRTFLILLAGIKLTRLTKPHRNFSDNDTDYYIDDYVTRLTRTYRYDDSDHDFADHGLNVTTTTKENPHNDTTYDYKQRNEKQHQHQKQQILYENNNEHLYPINGASESVSNHRETPHDALTAESRIIHSGNIIWNSLHVGDKKGSKLGTTTESGNFLNGKEGEDNQKVIDEALKDGLKELHELYFIKEPLLYKMGFYLDRNEPAGRVAAFSEPNPRALLHAKYGFATVQASLKLAQRFSHNLGRQNLNIGDNLKTTLLNKQCPLRGVPRCALPSTRYRTADGTCNNVNEPWKGASMTPMQRFLPPTYEDGIQSPRLSIFNRNLPSSRKISTMIHRDKNRSVPTITLMFMQWGQFLDHDVTSTATSRAFNNSVPRCCLPGSTGLLPPEFMHPECMPIQVPRNDWFMGRFGMRCMEFIRSAPATRIDCDLGWREQINQVTSYIDGSMIYGSDVRKAESLRTFRGGLLQYGRRGSNNFPPNPPEGEICRTGAISTSCFLGGDSRFGEQPALTAMHTIWLRFHNQVAGVLQTLNPHWSDEKLYQEARRIIGALIQHITYKEFLPVLLGPEVIELFELNLQPKGYYKAYDHAINPATANSFSTAAFRFGHSLVQNSFVRATINHQRLRNNVSIHDEHENPENIWSQGSLGRLILGLSNQPTQMRDEFIGDELTNHLFQSGEAPFGMDLAAINIQRGRDHGIPPYTSWRQPCSLSPINDWEDLSKVMRGETLKLFQSLYAHVDDIDLYSGGLAEKPVKGGMVGPVFACIIAQQFLNYKKGDRFWYENGDLESSFTPAQLQQIRKVTFAHIICSTINEIHNIQPFVFLASDDNENQRLRCENSGLNLESWAEEGNTVNINTNDFSSNFGLKSFQQHNEDLVTEFFKRPDENQATFVHEAEDFDFEKGFQETVNALNLINSENPIAVHENSESIDLEHFGAESIEVSKIFTKRHAKNTDKPAFSPSNLILMRNLKNMKISELINVELKKSPNIRSEITVSSKINNLQKYKTVNDSVLLLRRKQNSTTELTKTSNKDKSNTTDFLDEFREAGSRNNSATFGKDSDMLLLSKDLHTKNINETKVQPTNETNDTSGQKLRNIDEYILDTLNTVTKTPDKLTTWTAELTDDDADFGVYEDSEGSEFIVIRDGHKQPQGLYDNEDIRLDAVHTNLKYPDEIKKVHYADDYLDDPIMTDDDKGSSDNLPPNYQFNINIHVHPTTKPEQNNIVLTRRPLRPTYDNDQRLTEVSLLYNNNKTMTRYPLDINNHKQNHRIDHTNGPHEILHGLTTQRPTTSYPIYILNNAMNKPTQKVTYVTGYMIEEPTTKAANMHVLSVHGSNRPTISYQTNKPLKLKPDSDINYSYLNQDYTSNSPHSPIIILRPHELDTTNIKNGYDRPVHRFPPYMTLKPSKQTTREPLTLETAFPSNHYLYDHKNDFETFQTDNTRTTNSRNGISEQSLPLRP</sequence>
<dbReference type="CDD" id="cd09823">
    <property type="entry name" value="peroxinectin_like"/>
    <property type="match status" value="1"/>
</dbReference>
<evidence type="ECO:0000313" key="11">
    <source>
        <dbReference type="Proteomes" id="UP001458880"/>
    </source>
</evidence>
<keyword evidence="4 8" id="KW-0349">Heme</keyword>
<keyword evidence="7 8" id="KW-0408">Iron</keyword>
<comment type="subcellular location">
    <subcellularLocation>
        <location evidence="1">Secreted</location>
    </subcellularLocation>
</comment>
<keyword evidence="8" id="KW-0479">Metal-binding</keyword>
<dbReference type="GO" id="GO:0006979">
    <property type="term" value="P:response to oxidative stress"/>
    <property type="evidence" value="ECO:0007669"/>
    <property type="project" value="InterPro"/>
</dbReference>
<evidence type="ECO:0000256" key="1">
    <source>
        <dbReference type="ARBA" id="ARBA00004613"/>
    </source>
</evidence>
<proteinExistence type="predicted"/>
<dbReference type="Pfam" id="PF03098">
    <property type="entry name" value="An_peroxidase"/>
    <property type="match status" value="1"/>
</dbReference>
<evidence type="ECO:0000256" key="8">
    <source>
        <dbReference type="PIRSR" id="PIRSR619791-2"/>
    </source>
</evidence>
<keyword evidence="11" id="KW-1185">Reference proteome</keyword>
<dbReference type="InterPro" id="IPR010255">
    <property type="entry name" value="Haem_peroxidase_sf"/>
</dbReference>
<keyword evidence="2" id="KW-0964">Secreted</keyword>
<evidence type="ECO:0000256" key="5">
    <source>
        <dbReference type="ARBA" id="ARBA00022729"/>
    </source>
</evidence>
<evidence type="ECO:0000313" key="10">
    <source>
        <dbReference type="EMBL" id="KAK9746125.1"/>
    </source>
</evidence>
<name>A0AAW1MI72_POPJA</name>
<keyword evidence="3" id="KW-0575">Peroxidase</keyword>
<accession>A0AAW1MI72</accession>
<dbReference type="GO" id="GO:0005576">
    <property type="term" value="C:extracellular region"/>
    <property type="evidence" value="ECO:0007669"/>
    <property type="project" value="UniProtKB-SubCell"/>
</dbReference>
<dbReference type="Proteomes" id="UP001458880">
    <property type="component" value="Unassembled WGS sequence"/>
</dbReference>
<gene>
    <name evidence="10" type="ORF">QE152_g6411</name>
</gene>
<evidence type="ECO:0000256" key="9">
    <source>
        <dbReference type="SAM" id="MobiDB-lite"/>
    </source>
</evidence>
<dbReference type="GO" id="GO:0020037">
    <property type="term" value="F:heme binding"/>
    <property type="evidence" value="ECO:0007669"/>
    <property type="project" value="InterPro"/>
</dbReference>
<dbReference type="Gene3D" id="1.10.640.10">
    <property type="entry name" value="Haem peroxidase domain superfamily, animal type"/>
    <property type="match status" value="1"/>
</dbReference>